<dbReference type="GO" id="GO:0034605">
    <property type="term" value="P:cellular response to heat"/>
    <property type="evidence" value="ECO:0007669"/>
    <property type="project" value="TreeGrafter"/>
</dbReference>
<evidence type="ECO:0000256" key="4">
    <source>
        <dbReference type="ARBA" id="ARBA00022737"/>
    </source>
</evidence>
<dbReference type="Gene3D" id="3.40.50.300">
    <property type="entry name" value="P-loop containing nucleotide triphosphate hydrolases"/>
    <property type="match status" value="2"/>
</dbReference>
<dbReference type="AlphaFoldDB" id="A0A813H5J0"/>
<dbReference type="Proteomes" id="UP000654075">
    <property type="component" value="Unassembled WGS sequence"/>
</dbReference>
<dbReference type="PANTHER" id="PTHR11638:SF155">
    <property type="entry name" value="CHAPERONE PROTEIN CLPC1, CHLOROPLASTIC-LIKE"/>
    <property type="match status" value="1"/>
</dbReference>
<dbReference type="SUPFAM" id="SSF52540">
    <property type="entry name" value="P-loop containing nucleoside triphosphate hydrolases"/>
    <property type="match status" value="2"/>
</dbReference>
<feature type="region of interest" description="Disordered" evidence="11">
    <location>
        <begin position="329"/>
        <end position="350"/>
    </location>
</feature>
<evidence type="ECO:0000256" key="11">
    <source>
        <dbReference type="SAM" id="MobiDB-lite"/>
    </source>
</evidence>
<dbReference type="PROSITE" id="PS51903">
    <property type="entry name" value="CLP_R"/>
    <property type="match status" value="1"/>
</dbReference>
<evidence type="ECO:0000256" key="8">
    <source>
        <dbReference type="PROSITE-ProRule" id="PRU01251"/>
    </source>
</evidence>
<feature type="domain" description="Clp R" evidence="14">
    <location>
        <begin position="187"/>
        <end position="329"/>
    </location>
</feature>
<dbReference type="InterPro" id="IPR027417">
    <property type="entry name" value="P-loop_NTPase"/>
</dbReference>
<dbReference type="SMART" id="SM01086">
    <property type="entry name" value="ClpB_D2-small"/>
    <property type="match status" value="1"/>
</dbReference>
<evidence type="ECO:0000256" key="9">
    <source>
        <dbReference type="RuleBase" id="RU004432"/>
    </source>
</evidence>
<dbReference type="Gene3D" id="1.10.8.60">
    <property type="match status" value="2"/>
</dbReference>
<dbReference type="PANTHER" id="PTHR11638">
    <property type="entry name" value="ATP-DEPENDENT CLP PROTEASE"/>
    <property type="match status" value="1"/>
</dbReference>
<evidence type="ECO:0000256" key="3">
    <source>
        <dbReference type="ARBA" id="ARBA00022640"/>
    </source>
</evidence>
<dbReference type="InterPro" id="IPR018368">
    <property type="entry name" value="ClpA/B_CS1"/>
</dbReference>
<dbReference type="InterPro" id="IPR004176">
    <property type="entry name" value="Clp_R_N"/>
</dbReference>
<evidence type="ECO:0000256" key="2">
    <source>
        <dbReference type="ARBA" id="ARBA00022528"/>
    </source>
</evidence>
<dbReference type="Pfam" id="PF02861">
    <property type="entry name" value="Clp_N"/>
    <property type="match status" value="1"/>
</dbReference>
<dbReference type="Gene3D" id="1.10.1780.10">
    <property type="entry name" value="Clp, N-terminal domain"/>
    <property type="match status" value="1"/>
</dbReference>
<proteinExistence type="inferred from homology"/>
<dbReference type="Pfam" id="PF07724">
    <property type="entry name" value="AAA_2"/>
    <property type="match status" value="1"/>
</dbReference>
<gene>
    <name evidence="15" type="ORF">PGLA1383_LOCUS48841</name>
</gene>
<keyword evidence="12" id="KW-1133">Transmembrane helix</keyword>
<feature type="compositionally biased region" description="Low complexity" evidence="11">
    <location>
        <begin position="658"/>
        <end position="672"/>
    </location>
</feature>
<accession>A0A813H5J0</accession>
<dbReference type="CDD" id="cd19499">
    <property type="entry name" value="RecA-like_ClpB_Hsp104-like"/>
    <property type="match status" value="1"/>
</dbReference>
<dbReference type="OrthoDB" id="47330at2759"/>
<comment type="similarity">
    <text evidence="9">Belongs to the ClpA/ClpB family.</text>
</comment>
<name>A0A813H5J0_POLGL</name>
<dbReference type="InterPro" id="IPR041546">
    <property type="entry name" value="ClpA/ClpB_AAA_lid"/>
</dbReference>
<evidence type="ECO:0000256" key="10">
    <source>
        <dbReference type="SAM" id="Coils"/>
    </source>
</evidence>
<reference evidence="15" key="1">
    <citation type="submission" date="2021-02" db="EMBL/GenBank/DDBJ databases">
        <authorList>
            <person name="Dougan E. K."/>
            <person name="Rhodes N."/>
            <person name="Thang M."/>
            <person name="Chan C."/>
        </authorList>
    </citation>
    <scope>NUCLEOTIDE SEQUENCE</scope>
</reference>
<dbReference type="InterPro" id="IPR003593">
    <property type="entry name" value="AAA+_ATPase"/>
</dbReference>
<dbReference type="GO" id="GO:0005524">
    <property type="term" value="F:ATP binding"/>
    <property type="evidence" value="ECO:0007669"/>
    <property type="project" value="UniProtKB-KW"/>
</dbReference>
<evidence type="ECO:0000259" key="14">
    <source>
        <dbReference type="PROSITE" id="PS51903"/>
    </source>
</evidence>
<keyword evidence="12" id="KW-0812">Transmembrane</keyword>
<keyword evidence="16" id="KW-1185">Reference proteome</keyword>
<dbReference type="SMART" id="SM00382">
    <property type="entry name" value="AAA"/>
    <property type="match status" value="2"/>
</dbReference>
<keyword evidence="10" id="KW-0175">Coiled coil</keyword>
<feature type="region of interest" description="Disordered" evidence="11">
    <location>
        <begin position="658"/>
        <end position="679"/>
    </location>
</feature>
<dbReference type="PROSITE" id="PS50151">
    <property type="entry name" value="UVR"/>
    <property type="match status" value="1"/>
</dbReference>
<organism evidence="15 16">
    <name type="scientific">Polarella glacialis</name>
    <name type="common">Dinoflagellate</name>
    <dbReference type="NCBI Taxonomy" id="89957"/>
    <lineage>
        <taxon>Eukaryota</taxon>
        <taxon>Sar</taxon>
        <taxon>Alveolata</taxon>
        <taxon>Dinophyceae</taxon>
        <taxon>Suessiales</taxon>
        <taxon>Suessiaceae</taxon>
        <taxon>Polarella</taxon>
    </lineage>
</organism>
<dbReference type="InterPro" id="IPR028299">
    <property type="entry name" value="ClpA/B_CS2"/>
</dbReference>
<comment type="subcellular location">
    <subcellularLocation>
        <location evidence="1">Plastid</location>
        <location evidence="1">Chloroplast</location>
    </subcellularLocation>
</comment>
<dbReference type="InterPro" id="IPR003959">
    <property type="entry name" value="ATPase_AAA_core"/>
</dbReference>
<dbReference type="PROSITE" id="PS00871">
    <property type="entry name" value="CLPAB_2"/>
    <property type="match status" value="1"/>
</dbReference>
<keyword evidence="4 8" id="KW-0677">Repeat</keyword>
<dbReference type="InterPro" id="IPR050130">
    <property type="entry name" value="ClpA_ClpB"/>
</dbReference>
<keyword evidence="12" id="KW-0472">Membrane</keyword>
<comment type="caution">
    <text evidence="15">The sequence shown here is derived from an EMBL/GenBank/DDBJ whole genome shotgun (WGS) entry which is preliminary data.</text>
</comment>
<dbReference type="InterPro" id="IPR019489">
    <property type="entry name" value="Clp_ATPase_C"/>
</dbReference>
<dbReference type="OMA" id="AIFHDEK"/>
<evidence type="ECO:0000313" key="15">
    <source>
        <dbReference type="EMBL" id="CAE8632920.1"/>
    </source>
</evidence>
<dbReference type="GO" id="GO:0016887">
    <property type="term" value="F:ATP hydrolysis activity"/>
    <property type="evidence" value="ECO:0007669"/>
    <property type="project" value="InterPro"/>
</dbReference>
<dbReference type="EMBL" id="CAJNNV010030558">
    <property type="protein sequence ID" value="CAE8632920.1"/>
    <property type="molecule type" value="Genomic_DNA"/>
</dbReference>
<dbReference type="InterPro" id="IPR001943">
    <property type="entry name" value="UVR_dom"/>
</dbReference>
<protein>
    <submittedName>
        <fullName evidence="15">Uncharacterized protein</fullName>
    </submittedName>
</protein>
<keyword evidence="5 9" id="KW-0547">Nucleotide-binding</keyword>
<dbReference type="Gene3D" id="4.10.860.10">
    <property type="entry name" value="UVR domain"/>
    <property type="match status" value="1"/>
</dbReference>
<keyword evidence="3" id="KW-0934">Plastid</keyword>
<evidence type="ECO:0000256" key="12">
    <source>
        <dbReference type="SAM" id="Phobius"/>
    </source>
</evidence>
<evidence type="ECO:0000256" key="5">
    <source>
        <dbReference type="ARBA" id="ARBA00022741"/>
    </source>
</evidence>
<evidence type="ECO:0000259" key="13">
    <source>
        <dbReference type="PROSITE" id="PS50151"/>
    </source>
</evidence>
<keyword evidence="6 9" id="KW-0067">ATP-binding</keyword>
<dbReference type="GO" id="GO:0009507">
    <property type="term" value="C:chloroplast"/>
    <property type="evidence" value="ECO:0007669"/>
    <property type="project" value="UniProtKB-SubCell"/>
</dbReference>
<feature type="transmembrane region" description="Helical" evidence="12">
    <location>
        <begin position="97"/>
        <end position="121"/>
    </location>
</feature>
<dbReference type="PROSITE" id="PS00870">
    <property type="entry name" value="CLPAB_1"/>
    <property type="match status" value="1"/>
</dbReference>
<feature type="compositionally biased region" description="Low complexity" evidence="11">
    <location>
        <begin position="337"/>
        <end position="350"/>
    </location>
</feature>
<sequence length="1058" mass="113958">MQVSSTSHATALVSRMRLLQRRSAGPLGQCARLAVACAAVAVFAQLVAEGLTFTTSPGLSGLSSTRSVQRLEASILRDTGVPGVEGQNANESRFSGLGVAVGSAAVAALAAIAARVASLALPLRALKRKVSASATPAEPGSCFAAASRSGAVSSTSSSFLGSSMAGSVTAAVPLVKGASMSSMTMMFERYNEKAIKAVMLAQEESRRLSHNFVGTEMLLVGVVAENTGIAAKVLRKLGVNIKDVRQAVEEIIGKGAGVTQVEIPFTPAAKRILSESVEEAKKVNSNAIDTAHILLALVKEDGGNATKVLEKLNVDASKIPEAISKELQEKDEKEVVSATSNSSGGSNAKNATLMEFGRDLTQMAADGLMDPLVGRAEEIERTIQILARRQKNNPVLIGEPGVGKTAIAEGLAYRIATGDVPEMLLGKKIIQLDLAGLLAGTKYRGEFEERLKNVIKEVLESKKNIILMIDEIHTLVGAGGTGGGGAIDAANIMKPALSRGELQVIGATTTEEYRKYVEKDKALERRFQPVQVPEPTVEETVRILQGLASKYEAHHKLRYSDEALIACVKFASQYIQDRYLPDKAIDVLDETGARVHLRQNSQVPDEAKEARAQLRDVELKKEEAVRSQNYEEAAKLKEEEVKLKKEIMRLIRAKEAGAEAGAEAEASTAGAEADAEATPEDDALFEEVVPVVTEADVAQVVSTWTGVPVDKVSSDEGGRLVALEETLHNRVIGQEEAVTAVSKAVRRARSGLKNPNRPIASFIFCGPTGVGKTELCKALSAAYFGKEENMIRLDMSEFMERHTVSKLIGSPPGYVGYDEESQLTDGIRRRPYSLVLFDEVEKAHPDVFNLCLQILEDGHLTDSKGRKVSFKNALIIMTSNVGSKVIEKGLSGAGGIGFSGIEEDKEASSYARLKTQVQDELKNFFRPEFLNRLDEIIVFKSLIKAEVTLIAELEFRKTFNLCKEKGLTLSLTDRFKTKVVDEGFNPIYGARPLRRAITRLLEDQLAESFLNTPVTEGEYAMADLDKDGEVVILRGQLPQEVPEGAAEVEVKISEPSLA</sequence>
<dbReference type="InterPro" id="IPR001270">
    <property type="entry name" value="ClpA/B"/>
</dbReference>
<dbReference type="FunFam" id="3.40.50.300:FF:000025">
    <property type="entry name" value="ATP-dependent Clp protease subunit"/>
    <property type="match status" value="1"/>
</dbReference>
<dbReference type="Pfam" id="PF17871">
    <property type="entry name" value="AAA_lid_9"/>
    <property type="match status" value="1"/>
</dbReference>
<keyword evidence="7 9" id="KW-0143">Chaperone</keyword>
<dbReference type="SUPFAM" id="SSF81923">
    <property type="entry name" value="Double Clp-N motif"/>
    <property type="match status" value="1"/>
</dbReference>
<evidence type="ECO:0000256" key="6">
    <source>
        <dbReference type="ARBA" id="ARBA00022840"/>
    </source>
</evidence>
<dbReference type="CDD" id="cd00009">
    <property type="entry name" value="AAA"/>
    <property type="match status" value="1"/>
</dbReference>
<keyword evidence="2" id="KW-0150">Chloroplast</keyword>
<feature type="coiled-coil region" evidence="10">
    <location>
        <begin position="607"/>
        <end position="653"/>
    </location>
</feature>
<dbReference type="Pfam" id="PF00004">
    <property type="entry name" value="AAA"/>
    <property type="match status" value="1"/>
</dbReference>
<evidence type="ECO:0000256" key="1">
    <source>
        <dbReference type="ARBA" id="ARBA00004229"/>
    </source>
</evidence>
<dbReference type="Pfam" id="PF10431">
    <property type="entry name" value="ClpB_D2-small"/>
    <property type="match status" value="1"/>
</dbReference>
<feature type="domain" description="UVR" evidence="13">
    <location>
        <begin position="611"/>
        <end position="646"/>
    </location>
</feature>
<dbReference type="FunFam" id="3.40.50.300:FF:000010">
    <property type="entry name" value="Chaperone clpB 1, putative"/>
    <property type="match status" value="1"/>
</dbReference>
<evidence type="ECO:0000256" key="7">
    <source>
        <dbReference type="ARBA" id="ARBA00023186"/>
    </source>
</evidence>
<dbReference type="PRINTS" id="PR00300">
    <property type="entry name" value="CLPPROTEASEA"/>
</dbReference>
<dbReference type="InterPro" id="IPR036628">
    <property type="entry name" value="Clp_N_dom_sf"/>
</dbReference>
<evidence type="ECO:0000313" key="16">
    <source>
        <dbReference type="Proteomes" id="UP000654075"/>
    </source>
</evidence>